<reference evidence="3" key="1">
    <citation type="journal article" date="2019" name="MBio">
        <title>Virus Genomes from Deep Sea Sediments Expand the Ocean Megavirome and Support Independent Origins of Viral Gigantism.</title>
        <authorList>
            <person name="Backstrom D."/>
            <person name="Yutin N."/>
            <person name="Jorgensen S.L."/>
            <person name="Dharamshi J."/>
            <person name="Homa F."/>
            <person name="Zaremba-Niedwiedzka K."/>
            <person name="Spang A."/>
            <person name="Wolf Y.I."/>
            <person name="Koonin E.V."/>
            <person name="Ettema T.J."/>
        </authorList>
    </citation>
    <scope>NUCLEOTIDE SEQUENCE</scope>
</reference>
<protein>
    <recommendedName>
        <fullName evidence="2">C3H1-type domain-containing protein</fullName>
    </recommendedName>
</protein>
<accession>A0A481YQZ9</accession>
<proteinExistence type="predicted"/>
<keyword evidence="1" id="KW-0862">Zinc</keyword>
<feature type="zinc finger region" description="C3H1-type" evidence="1">
    <location>
        <begin position="1"/>
        <end position="26"/>
    </location>
</feature>
<evidence type="ECO:0000259" key="2">
    <source>
        <dbReference type="PROSITE" id="PS50103"/>
    </source>
</evidence>
<name>A0A481YQZ9_9VIRU</name>
<keyword evidence="1" id="KW-0479">Metal-binding</keyword>
<dbReference type="GO" id="GO:0008270">
    <property type="term" value="F:zinc ion binding"/>
    <property type="evidence" value="ECO:0007669"/>
    <property type="project" value="UniProtKB-KW"/>
</dbReference>
<gene>
    <name evidence="3" type="ORF">LCDPAC02_00550</name>
</gene>
<keyword evidence="1" id="KW-0863">Zinc-finger</keyword>
<feature type="domain" description="C3H1-type" evidence="2">
    <location>
        <begin position="1"/>
        <end position="26"/>
    </location>
</feature>
<dbReference type="InterPro" id="IPR000571">
    <property type="entry name" value="Znf_CCCH"/>
</dbReference>
<dbReference type="PROSITE" id="PS50103">
    <property type="entry name" value="ZF_C3H1"/>
    <property type="match status" value="1"/>
</dbReference>
<evidence type="ECO:0000256" key="1">
    <source>
        <dbReference type="PROSITE-ProRule" id="PRU00723"/>
    </source>
</evidence>
<organism evidence="3">
    <name type="scientific">Pithovirus LCDPAC02</name>
    <dbReference type="NCBI Taxonomy" id="2506601"/>
    <lineage>
        <taxon>Viruses</taxon>
        <taxon>Pithoviruses</taxon>
    </lineage>
</organism>
<dbReference type="EMBL" id="MK500299">
    <property type="protein sequence ID" value="QBK84856.1"/>
    <property type="molecule type" value="Genomic_DNA"/>
</dbReference>
<sequence length="242" mass="29135">MNSKLCKNYDQGMCTITNCKFWHPKYERRYLNHGEKIEVIISVLHKGLYKALLNPLCFYKCTCDHSNDIIESTYINDKYTYIKYVSGCNICTSFDEIDIDDFLFYKCGYYFHDKKIEFGKKFIGYCIDKYGYNLNGFYNHMCHKYTDFSNVEYINIILNSYHIKHRDELINSDKDLSDTIYCIITERLEIIKKCRIILDEKWEKISKEESDKIYDDRYRELITSMKTNINLILFDYLISDNF</sequence>
<evidence type="ECO:0000313" key="3">
    <source>
        <dbReference type="EMBL" id="QBK84856.1"/>
    </source>
</evidence>